<accession>A0A9W4US68</accession>
<keyword evidence="2" id="KW-1185">Reference proteome</keyword>
<evidence type="ECO:0000313" key="2">
    <source>
        <dbReference type="Proteomes" id="UP001152607"/>
    </source>
</evidence>
<reference evidence="1" key="1">
    <citation type="submission" date="2023-01" db="EMBL/GenBank/DDBJ databases">
        <authorList>
            <person name="Van Ghelder C."/>
            <person name="Rancurel C."/>
        </authorList>
    </citation>
    <scope>NUCLEOTIDE SEQUENCE</scope>
    <source>
        <strain evidence="1">CNCM I-4278</strain>
    </source>
</reference>
<gene>
    <name evidence="1" type="ORF">PDIGIT_LOCUS14055</name>
</gene>
<dbReference type="OrthoDB" id="5296720at2759"/>
<dbReference type="AlphaFoldDB" id="A0A9W4US68"/>
<dbReference type="EMBL" id="CAOQHR010000011">
    <property type="protein sequence ID" value="CAI6340869.1"/>
    <property type="molecule type" value="Genomic_DNA"/>
</dbReference>
<comment type="caution">
    <text evidence="1">The sequence shown here is derived from an EMBL/GenBank/DDBJ whole genome shotgun (WGS) entry which is preliminary data.</text>
</comment>
<evidence type="ECO:0008006" key="3">
    <source>
        <dbReference type="Google" id="ProtNLM"/>
    </source>
</evidence>
<evidence type="ECO:0000313" key="1">
    <source>
        <dbReference type="EMBL" id="CAI6340869.1"/>
    </source>
</evidence>
<protein>
    <recommendedName>
        <fullName evidence="3">F-box domain-containing protein</fullName>
    </recommendedName>
</protein>
<dbReference type="Proteomes" id="UP001152607">
    <property type="component" value="Unassembled WGS sequence"/>
</dbReference>
<organism evidence="1 2">
    <name type="scientific">Periconia digitata</name>
    <dbReference type="NCBI Taxonomy" id="1303443"/>
    <lineage>
        <taxon>Eukaryota</taxon>
        <taxon>Fungi</taxon>
        <taxon>Dikarya</taxon>
        <taxon>Ascomycota</taxon>
        <taxon>Pezizomycotina</taxon>
        <taxon>Dothideomycetes</taxon>
        <taxon>Pleosporomycetidae</taxon>
        <taxon>Pleosporales</taxon>
        <taxon>Massarineae</taxon>
        <taxon>Periconiaceae</taxon>
        <taxon>Periconia</taxon>
    </lineage>
</organism>
<name>A0A9W4US68_9PLEO</name>
<proteinExistence type="predicted"/>
<sequence length="471" mass="54351">MSAAAINITDIFQRLPNEILLQITAHLDSPAPSIAKFAHEPSTTLTDADQTPLKNLSCVSWRWRKIVLPMLFRYSRIQLDPTPQWVPIDARILDNMQGQLTKLSNHEFQVYQHMRSKFKSSSIFAYDESFDDLLINLCRIDDGDEFLKSIPDILWFPHLPKSDFLHYAEFVQQYELKYHIKNVVIYTDKSYELRHVSTAEAYLSKVVKEIWSTIFQVLEPTRVVVSAPPCTLAGLLDVAMMSSDTWAFDMKIHHVEFIQYGQASQIQHTTPQCRPWETALVHRRPWTHLAYNEGSSISAYSTYEYHLKQSPRMLYLLLLRLAKEVQDCCNIRSFSFIGVFPFHTNIRVVIHALQKIQTLEEVKFQLAPGPENDLLNETKRMGRAQPSDLWLEWNESYKNITCFLGTYDFADGASFTSKDCSVAAVKQDVGEYMELLQKKGQGWQAKEDGLWIRDHTRDHEGASINIPAPDI</sequence>
<dbReference type="Gene3D" id="1.20.1280.50">
    <property type="match status" value="1"/>
</dbReference>